<sequence>MIRLAANLSMLFTDLPFLDRFAAAADAGFAAVEFVSPYGESADDVASAAEQNGLAVALFNLPAGDWAAGERGFAADPARADEFSRGVTLALDYARATGCTTLHAMAGKIPADADRAEWTRALVAGLRDAADRAAEAGVTLVLEPINTRVDVPGYFYDRSDAVLTVIDAVARDNVKLLFDVYHLQISEGDVARSIERLLPRIGHIQIAGNPGRHEPGTGEIDYVWLLPHIDSLGYGGWIGCEYVPAAGTLAGLGWARPYLRTARTAPTV</sequence>
<dbReference type="InterPro" id="IPR026040">
    <property type="entry name" value="HyI-like"/>
</dbReference>
<gene>
    <name evidence="4" type="ORF">KZ820_06080</name>
</gene>
<organism evidence="4 5">
    <name type="scientific">Sphingomonas citri</name>
    <dbReference type="NCBI Taxonomy" id="2862499"/>
    <lineage>
        <taxon>Bacteria</taxon>
        <taxon>Pseudomonadati</taxon>
        <taxon>Pseudomonadota</taxon>
        <taxon>Alphaproteobacteria</taxon>
        <taxon>Sphingomonadales</taxon>
        <taxon>Sphingomonadaceae</taxon>
        <taxon>Sphingomonas</taxon>
    </lineage>
</organism>
<dbReference type="InterPro" id="IPR013022">
    <property type="entry name" value="Xyl_isomerase-like_TIM-brl"/>
</dbReference>
<proteinExistence type="inferred from homology"/>
<evidence type="ECO:0000256" key="1">
    <source>
        <dbReference type="ARBA" id="ARBA00023235"/>
    </source>
</evidence>
<dbReference type="Gene3D" id="3.20.20.150">
    <property type="entry name" value="Divalent-metal-dependent TIM barrel enzymes"/>
    <property type="match status" value="1"/>
</dbReference>
<dbReference type="PIRSF" id="PIRSF006241">
    <property type="entry name" value="HyI"/>
    <property type="match status" value="1"/>
</dbReference>
<feature type="domain" description="Xylose isomerase-like TIM barrel" evidence="3">
    <location>
        <begin position="21"/>
        <end position="256"/>
    </location>
</feature>
<name>A0ABS7BLD1_9SPHN</name>
<dbReference type="EMBL" id="JAHXZN010000001">
    <property type="protein sequence ID" value="MBW6530300.1"/>
    <property type="molecule type" value="Genomic_DNA"/>
</dbReference>
<dbReference type="NCBIfam" id="NF043033">
    <property type="entry name" value="OxoTetrIsom"/>
    <property type="match status" value="1"/>
</dbReference>
<comment type="similarity">
    <text evidence="2">Belongs to the hyi family.</text>
</comment>
<evidence type="ECO:0000313" key="4">
    <source>
        <dbReference type="EMBL" id="MBW6530300.1"/>
    </source>
</evidence>
<dbReference type="PANTHER" id="PTHR43489:SF6">
    <property type="entry name" value="HYDROXYPYRUVATE ISOMERASE-RELATED"/>
    <property type="match status" value="1"/>
</dbReference>
<dbReference type="RefSeq" id="WP_219747677.1">
    <property type="nucleotide sequence ID" value="NZ_JAHXZN010000001.1"/>
</dbReference>
<keyword evidence="5" id="KW-1185">Reference proteome</keyword>
<evidence type="ECO:0000256" key="2">
    <source>
        <dbReference type="PIRNR" id="PIRNR006241"/>
    </source>
</evidence>
<dbReference type="InterPro" id="IPR050417">
    <property type="entry name" value="Sugar_Epim/Isomerase"/>
</dbReference>
<dbReference type="Proteomes" id="UP000759103">
    <property type="component" value="Unassembled WGS sequence"/>
</dbReference>
<protein>
    <submittedName>
        <fullName evidence="4">TIM barrel protein</fullName>
    </submittedName>
</protein>
<evidence type="ECO:0000259" key="3">
    <source>
        <dbReference type="Pfam" id="PF01261"/>
    </source>
</evidence>
<keyword evidence="1 2" id="KW-0413">Isomerase</keyword>
<dbReference type="SUPFAM" id="SSF51658">
    <property type="entry name" value="Xylose isomerase-like"/>
    <property type="match status" value="1"/>
</dbReference>
<dbReference type="Pfam" id="PF01261">
    <property type="entry name" value="AP_endonuc_2"/>
    <property type="match status" value="1"/>
</dbReference>
<dbReference type="InterPro" id="IPR053398">
    <property type="entry name" value="HPT_OtnI_isomerases"/>
</dbReference>
<comment type="caution">
    <text evidence="4">The sequence shown here is derived from an EMBL/GenBank/DDBJ whole genome shotgun (WGS) entry which is preliminary data.</text>
</comment>
<dbReference type="PANTHER" id="PTHR43489">
    <property type="entry name" value="ISOMERASE"/>
    <property type="match status" value="1"/>
</dbReference>
<accession>A0ABS7BLD1</accession>
<dbReference type="InterPro" id="IPR036237">
    <property type="entry name" value="Xyl_isomerase-like_sf"/>
</dbReference>
<reference evidence="4 5" key="1">
    <citation type="submission" date="2021-07" db="EMBL/GenBank/DDBJ databases">
        <title>Sphingomonas sp.</title>
        <authorList>
            <person name="Feng G."/>
            <person name="Li J."/>
            <person name="Pan M."/>
        </authorList>
    </citation>
    <scope>NUCLEOTIDE SEQUENCE [LARGE SCALE GENOMIC DNA]</scope>
    <source>
        <strain evidence="4 5">RRHST34</strain>
    </source>
</reference>
<evidence type="ECO:0000313" key="5">
    <source>
        <dbReference type="Proteomes" id="UP000759103"/>
    </source>
</evidence>